<gene>
    <name evidence="1" type="ORF">Vbra_20148</name>
</gene>
<proteinExistence type="predicted"/>
<dbReference type="VEuPathDB" id="CryptoDB:Vbra_20148"/>
<dbReference type="InParanoid" id="A0A0G4EBF5"/>
<dbReference type="Proteomes" id="UP000041254">
    <property type="component" value="Unassembled WGS sequence"/>
</dbReference>
<evidence type="ECO:0000313" key="2">
    <source>
        <dbReference type="Proteomes" id="UP000041254"/>
    </source>
</evidence>
<accession>A0A0G4EBF5</accession>
<reference evidence="1 2" key="1">
    <citation type="submission" date="2014-11" db="EMBL/GenBank/DDBJ databases">
        <authorList>
            <person name="Zhu J."/>
            <person name="Qi W."/>
            <person name="Song R."/>
        </authorList>
    </citation>
    <scope>NUCLEOTIDE SEQUENCE [LARGE SCALE GENOMIC DNA]</scope>
</reference>
<name>A0A0G4EBF5_VITBC</name>
<organism evidence="1 2">
    <name type="scientific">Vitrella brassicaformis (strain CCMP3155)</name>
    <dbReference type="NCBI Taxonomy" id="1169540"/>
    <lineage>
        <taxon>Eukaryota</taxon>
        <taxon>Sar</taxon>
        <taxon>Alveolata</taxon>
        <taxon>Colpodellida</taxon>
        <taxon>Vitrellaceae</taxon>
        <taxon>Vitrella</taxon>
    </lineage>
</organism>
<dbReference type="EMBL" id="CDMY01000113">
    <property type="protein sequence ID" value="CEL92841.1"/>
    <property type="molecule type" value="Genomic_DNA"/>
</dbReference>
<keyword evidence="2" id="KW-1185">Reference proteome</keyword>
<dbReference type="AlphaFoldDB" id="A0A0G4EBF5"/>
<sequence length="252" mass="27115">MKEWVKKIASIAPAVVVHPSPALSPAASEFAKQLHFRSAKAVVLQRRELRRGGAVPAGAGQAHPIDPDNYLAPDAFPNATTLIVSRPADRHEPIPAVAKRMLSLKNLRLAAGRYGVRHDDALHVLRMLAGHLHKGKLAGVMDPSRGNAVVQWSDQDVAGLPNIESFHIKPNVPPLSGRLFVEQTVRSLAKLPGIQEIKIEIEEGAVNDGIRNGISGAVDRPSVPFPAGFTVRFERVGESDVAVIARRVPAAM</sequence>
<evidence type="ECO:0000313" key="1">
    <source>
        <dbReference type="EMBL" id="CEL92841.1"/>
    </source>
</evidence>
<protein>
    <submittedName>
        <fullName evidence="1">Uncharacterized protein</fullName>
    </submittedName>
</protein>